<organism evidence="2 3">
    <name type="scientific">Flavobacterium celericrescens</name>
    <dbReference type="NCBI Taxonomy" id="2709780"/>
    <lineage>
        <taxon>Bacteria</taxon>
        <taxon>Pseudomonadati</taxon>
        <taxon>Bacteroidota</taxon>
        <taxon>Flavobacteriia</taxon>
        <taxon>Flavobacteriales</taxon>
        <taxon>Flavobacteriaceae</taxon>
        <taxon>Flavobacterium</taxon>
    </lineage>
</organism>
<evidence type="ECO:0000313" key="2">
    <source>
        <dbReference type="EMBL" id="NHM03753.1"/>
    </source>
</evidence>
<keyword evidence="1" id="KW-1133">Transmembrane helix</keyword>
<evidence type="ECO:0000256" key="1">
    <source>
        <dbReference type="SAM" id="Phobius"/>
    </source>
</evidence>
<evidence type="ECO:0008006" key="4">
    <source>
        <dbReference type="Google" id="ProtNLM"/>
    </source>
</evidence>
<keyword evidence="1" id="KW-0472">Membrane</keyword>
<name>A0ABX0I9A4_9FLAO</name>
<gene>
    <name evidence="2" type="ORF">G4L40_03435</name>
</gene>
<sequence>MKKKLLYINILLMLSVIFTVGYQSIHAFSHEHHHTVESIAKKQNSTDKSTTFKTFTEKEDCPICDFKWAAFLSPERFQYTLFVPSEPIPYLDAITKNEKTSQVSFFYLRGPPTFNI</sequence>
<keyword evidence="1" id="KW-0812">Transmembrane</keyword>
<evidence type="ECO:0000313" key="3">
    <source>
        <dbReference type="Proteomes" id="UP000761423"/>
    </source>
</evidence>
<comment type="caution">
    <text evidence="2">The sequence shown here is derived from an EMBL/GenBank/DDBJ whole genome shotgun (WGS) entry which is preliminary data.</text>
</comment>
<accession>A0ABX0I9A4</accession>
<protein>
    <recommendedName>
        <fullName evidence="4">DUF2946 domain-containing protein</fullName>
    </recommendedName>
</protein>
<dbReference type="EMBL" id="JAAJBV010000002">
    <property type="protein sequence ID" value="NHM03753.1"/>
    <property type="molecule type" value="Genomic_DNA"/>
</dbReference>
<keyword evidence="3" id="KW-1185">Reference proteome</keyword>
<reference evidence="2 3" key="1">
    <citation type="submission" date="2020-02" db="EMBL/GenBank/DDBJ databases">
        <authorList>
            <person name="Chen W.-M."/>
        </authorList>
    </citation>
    <scope>NUCLEOTIDE SEQUENCE [LARGE SCALE GENOMIC DNA]</scope>
    <source>
        <strain evidence="2 3">TWA-26</strain>
    </source>
</reference>
<feature type="transmembrane region" description="Helical" evidence="1">
    <location>
        <begin position="6"/>
        <end position="25"/>
    </location>
</feature>
<dbReference type="Proteomes" id="UP000761423">
    <property type="component" value="Unassembled WGS sequence"/>
</dbReference>
<proteinExistence type="predicted"/>
<dbReference type="RefSeq" id="WP_166235765.1">
    <property type="nucleotide sequence ID" value="NZ_JAAJBV010000002.1"/>
</dbReference>